<evidence type="ECO:0000313" key="1">
    <source>
        <dbReference type="EMBL" id="ARE81682.1"/>
    </source>
</evidence>
<evidence type="ECO:0000313" key="2">
    <source>
        <dbReference type="Proteomes" id="UP000192273"/>
    </source>
</evidence>
<gene>
    <name evidence="1" type="ORF">ROSMUCSMR3_00171</name>
</gene>
<proteinExistence type="predicted"/>
<dbReference type="AlphaFoldDB" id="A0A1V0RJC2"/>
<name>A0A1V0RJC2_9RHOB</name>
<protein>
    <submittedName>
        <fullName evidence="1">Uncharacterized protein</fullName>
    </submittedName>
</protein>
<reference evidence="1 2" key="1">
    <citation type="submission" date="2017-03" db="EMBL/GenBank/DDBJ databases">
        <title>Genome Sequence of Roseovarius mucosus strain SMR3 Isolated from a culture of the Diatom Skeletonema marinoi.</title>
        <authorList>
            <person name="Topel M."/>
            <person name="Pinder M."/>
            <person name="Johansson O.N."/>
            <person name="Kourtchenko O."/>
            <person name="Godhe A."/>
            <person name="Clarke A.K."/>
        </authorList>
    </citation>
    <scope>NUCLEOTIDE SEQUENCE [LARGE SCALE GENOMIC DNA]</scope>
    <source>
        <strain evidence="1 2">SMR3</strain>
    </source>
</reference>
<accession>A0A1V0RJC2</accession>
<dbReference type="EMBL" id="CP020474">
    <property type="protein sequence ID" value="ARE81682.1"/>
    <property type="molecule type" value="Genomic_DNA"/>
</dbReference>
<dbReference type="Proteomes" id="UP000192273">
    <property type="component" value="Chromosome"/>
</dbReference>
<organism evidence="1 2">
    <name type="scientific">Roseovarius mucosus</name>
    <dbReference type="NCBI Taxonomy" id="215743"/>
    <lineage>
        <taxon>Bacteria</taxon>
        <taxon>Pseudomonadati</taxon>
        <taxon>Pseudomonadota</taxon>
        <taxon>Alphaproteobacteria</taxon>
        <taxon>Rhodobacterales</taxon>
        <taxon>Roseobacteraceae</taxon>
        <taxon>Roseovarius</taxon>
    </lineage>
</organism>
<dbReference type="KEGG" id="rmm:ROSMUCSMR3_00171"/>
<sequence>MIRAHVTGAVLVLIVAIVAFDAGTAEPLNPYTAPPMLALGSGMAAAGAHCAAPPPK</sequence>
<dbReference type="RefSeq" id="WP_008280937.1">
    <property type="nucleotide sequence ID" value="NZ_CP020474.1"/>
</dbReference>
<keyword evidence="2" id="KW-1185">Reference proteome</keyword>